<keyword evidence="4" id="KW-1185">Reference proteome</keyword>
<organism evidence="3 4">
    <name type="scientific">Streptomyces shenzhenensis</name>
    <dbReference type="NCBI Taxonomy" id="943815"/>
    <lineage>
        <taxon>Bacteria</taxon>
        <taxon>Bacillati</taxon>
        <taxon>Actinomycetota</taxon>
        <taxon>Actinomycetes</taxon>
        <taxon>Kitasatosporales</taxon>
        <taxon>Streptomycetaceae</taxon>
        <taxon>Streptomyces</taxon>
    </lineage>
</organism>
<sequence>MTFTFRSRTVRTVAAGALTAALVSAGSVAAHAATDPSPKPTTKHSAVPKRATLTAEANSATVKSGEEIRITGRSSGLQAGDPVTLQQEKNGEWTTLPAGDPMDLQGESYILTTRPTATGVQHYRVMSGTTYSPTISVTVE</sequence>
<evidence type="ECO:0000256" key="2">
    <source>
        <dbReference type="SAM" id="SignalP"/>
    </source>
</evidence>
<gene>
    <name evidence="3" type="ORF">CTZ28_26115</name>
</gene>
<feature type="signal peptide" evidence="2">
    <location>
        <begin position="1"/>
        <end position="32"/>
    </location>
</feature>
<feature type="chain" id="PRO_5018164894" description="Bacterial Ig domain-containing protein" evidence="2">
    <location>
        <begin position="33"/>
        <end position="140"/>
    </location>
</feature>
<feature type="region of interest" description="Disordered" evidence="1">
    <location>
        <begin position="31"/>
        <end position="60"/>
    </location>
</feature>
<name>A0A3M0IM61_9ACTN</name>
<dbReference type="AlphaFoldDB" id="A0A3M0IM61"/>
<accession>A0A3M0IM61</accession>
<keyword evidence="2" id="KW-0732">Signal</keyword>
<evidence type="ECO:0008006" key="5">
    <source>
        <dbReference type="Google" id="ProtNLM"/>
    </source>
</evidence>
<evidence type="ECO:0000313" key="3">
    <source>
        <dbReference type="EMBL" id="RMB83126.1"/>
    </source>
</evidence>
<dbReference type="EMBL" id="PENI01000018">
    <property type="protein sequence ID" value="RMB83126.1"/>
    <property type="molecule type" value="Genomic_DNA"/>
</dbReference>
<protein>
    <recommendedName>
        <fullName evidence="5">Bacterial Ig domain-containing protein</fullName>
    </recommendedName>
</protein>
<dbReference type="Proteomes" id="UP000270471">
    <property type="component" value="Unassembled WGS sequence"/>
</dbReference>
<dbReference type="OrthoDB" id="4256938at2"/>
<proteinExistence type="predicted"/>
<reference evidence="3 4" key="1">
    <citation type="submission" date="2017-11" db="EMBL/GenBank/DDBJ databases">
        <title>Draft genome of actinobacteria isolated from guarana (Paullinia cupana (Mart.) Ducke.</title>
        <authorList>
            <person name="Siqueira K.A."/>
            <person name="Liotti R.G."/>
            <person name="Mendes T.A.O."/>
            <person name="Soares M.A."/>
        </authorList>
    </citation>
    <scope>NUCLEOTIDE SEQUENCE [LARGE SCALE GENOMIC DNA]</scope>
    <source>
        <strain evidence="3 4">193</strain>
    </source>
</reference>
<evidence type="ECO:0000313" key="4">
    <source>
        <dbReference type="Proteomes" id="UP000270471"/>
    </source>
</evidence>
<dbReference type="RefSeq" id="WP_121892170.1">
    <property type="nucleotide sequence ID" value="NZ_JBEXWZ010000010.1"/>
</dbReference>
<evidence type="ECO:0000256" key="1">
    <source>
        <dbReference type="SAM" id="MobiDB-lite"/>
    </source>
</evidence>
<comment type="caution">
    <text evidence="3">The sequence shown here is derived from an EMBL/GenBank/DDBJ whole genome shotgun (WGS) entry which is preliminary data.</text>
</comment>